<keyword evidence="17" id="KW-1185">Reference proteome</keyword>
<dbReference type="SUPFAM" id="SSF55920">
    <property type="entry name" value="Creatinase/aminopeptidase"/>
    <property type="match status" value="1"/>
</dbReference>
<keyword evidence="8 11" id="KW-0234">DNA repair</keyword>
<evidence type="ECO:0000256" key="11">
    <source>
        <dbReference type="RuleBase" id="RU367052"/>
    </source>
</evidence>
<evidence type="ECO:0000313" key="16">
    <source>
        <dbReference type="EMBL" id="CAH8389917.1"/>
    </source>
</evidence>
<feature type="domain" description="FACT complex subunit SPT16 middle" evidence="14">
    <location>
        <begin position="541"/>
        <end position="689"/>
    </location>
</feature>
<dbReference type="InterPro" id="IPR013719">
    <property type="entry name" value="RTT106/SPT16-like_middle_dom"/>
</dbReference>
<comment type="function">
    <text evidence="11">Component of the FACT complex, a general chromatin factor that acts to reorganize nucleosomes. The FACT complex is involved in multiple processes that require DNA as a template such as mRNA elongation, DNA replication and DNA repair. During transcription elongation the FACT complex acts as a histone chaperone that both destabilizes and restores nucleosomal structure. It facilitates the passage of RNA polymerase II and transcription by promoting the dissociation of one histone H2A-H2B dimer from the nucleosome, then subsequently promotes the reestablishment of the nucleosome following the passage of RNA polymerase II.</text>
</comment>
<dbReference type="PANTHER" id="PTHR13980">
    <property type="entry name" value="CDC68 RELATED"/>
    <property type="match status" value="1"/>
</dbReference>
<keyword evidence="6" id="KW-0175">Coiled coil</keyword>
<dbReference type="InterPro" id="IPR029149">
    <property type="entry name" value="Creatin/AminoP/Spt16_N"/>
</dbReference>
<comment type="subunit">
    <text evidence="10">Component of the FACT complex, a stable heterodimer of SPT16 and SSRP.</text>
</comment>
<keyword evidence="5 11" id="KW-0805">Transcription regulation</keyword>
<comment type="caution">
    <text evidence="16">The sequence shown here is derived from an EMBL/GenBank/DDBJ whole genome shotgun (WGS) entry which is preliminary data.</text>
</comment>
<dbReference type="Gene3D" id="2.30.29.30">
    <property type="entry name" value="Pleckstrin-homology domain (PH domain)/Phosphotyrosine-binding domain (PTB)"/>
    <property type="match status" value="1"/>
</dbReference>
<gene>
    <name evidence="16" type="ORF">ERUC_LOCUS42400</name>
</gene>
<dbReference type="AlphaFoldDB" id="A0ABC8M2W7"/>
<evidence type="ECO:0000256" key="6">
    <source>
        <dbReference type="ARBA" id="ARBA00023054"/>
    </source>
</evidence>
<reference evidence="16 17" key="1">
    <citation type="submission" date="2022-03" db="EMBL/GenBank/DDBJ databases">
        <authorList>
            <person name="Macdonald S."/>
            <person name="Ahmed S."/>
            <person name="Newling K."/>
        </authorList>
    </citation>
    <scope>NUCLEOTIDE SEQUENCE [LARGE SCALE GENOMIC DNA]</scope>
</reference>
<dbReference type="FunFam" id="2.30.29.30:FF:000017">
    <property type="entry name" value="FACT complex subunit SPT16"/>
    <property type="match status" value="1"/>
</dbReference>
<comment type="similarity">
    <text evidence="1 11">Belongs to the peptidase M24 family. SPT16 subfamily.</text>
</comment>
<dbReference type="SMART" id="SM01285">
    <property type="entry name" value="FACT-Spt16_Nlob"/>
    <property type="match status" value="1"/>
</dbReference>
<dbReference type="PANTHER" id="PTHR13980:SF18">
    <property type="entry name" value="FACT COMPLEX SUBUNIT SPT16"/>
    <property type="match status" value="1"/>
</dbReference>
<dbReference type="InterPro" id="IPR056595">
    <property type="entry name" value="Fact-SPT16_PH"/>
</dbReference>
<feature type="domain" description="Histone chaperone RTT106/FACT complex subunit SPT16-like middle" evidence="15">
    <location>
        <begin position="808"/>
        <end position="898"/>
    </location>
</feature>
<keyword evidence="3 11" id="KW-0235">DNA replication</keyword>
<keyword evidence="7 11" id="KW-0804">Transcription</keyword>
<evidence type="ECO:0000259" key="14">
    <source>
        <dbReference type="SMART" id="SM01286"/>
    </source>
</evidence>
<dbReference type="InterPro" id="IPR000994">
    <property type="entry name" value="Pept_M24"/>
</dbReference>
<evidence type="ECO:0000256" key="12">
    <source>
        <dbReference type="SAM" id="MobiDB-lite"/>
    </source>
</evidence>
<evidence type="ECO:0000259" key="15">
    <source>
        <dbReference type="SMART" id="SM01287"/>
    </source>
</evidence>
<evidence type="ECO:0000256" key="7">
    <source>
        <dbReference type="ARBA" id="ARBA00023163"/>
    </source>
</evidence>
<dbReference type="InterPro" id="IPR033825">
    <property type="entry name" value="Spt16_M24"/>
</dbReference>
<dbReference type="GO" id="GO:0006260">
    <property type="term" value="P:DNA replication"/>
    <property type="evidence" value="ECO:0007669"/>
    <property type="project" value="UniProtKB-KW"/>
</dbReference>
<dbReference type="EMBL" id="CAKOAT010864043">
    <property type="protein sequence ID" value="CAH8389917.1"/>
    <property type="molecule type" value="Genomic_DNA"/>
</dbReference>
<dbReference type="InterPro" id="IPR036005">
    <property type="entry name" value="Creatinase/aminopeptidase-like"/>
</dbReference>
<dbReference type="Gene3D" id="3.40.350.10">
    <property type="entry name" value="Creatinase/prolidase N-terminal domain"/>
    <property type="match status" value="1"/>
</dbReference>
<feature type="region of interest" description="Disordered" evidence="12">
    <location>
        <begin position="928"/>
        <end position="972"/>
    </location>
</feature>
<dbReference type="Pfam" id="PF24824">
    <property type="entry name" value="PH_SPT16"/>
    <property type="match status" value="1"/>
</dbReference>
<evidence type="ECO:0000256" key="1">
    <source>
        <dbReference type="ARBA" id="ARBA00010779"/>
    </source>
</evidence>
<evidence type="ECO:0000313" key="17">
    <source>
        <dbReference type="Proteomes" id="UP001642260"/>
    </source>
</evidence>
<protein>
    <recommendedName>
        <fullName evidence="11">FACT complex subunit</fullName>
    </recommendedName>
</protein>
<evidence type="ECO:0000256" key="3">
    <source>
        <dbReference type="ARBA" id="ARBA00022705"/>
    </source>
</evidence>
<dbReference type="InterPro" id="IPR040258">
    <property type="entry name" value="Spt16"/>
</dbReference>
<dbReference type="Gene3D" id="3.90.230.10">
    <property type="entry name" value="Creatinase/methionine aminopeptidase superfamily"/>
    <property type="match status" value="1"/>
</dbReference>
<dbReference type="FunFam" id="3.40.350.10:FF:000006">
    <property type="entry name" value="FACT complex subunit SPT16"/>
    <property type="match status" value="1"/>
</dbReference>
<dbReference type="CDD" id="cd01091">
    <property type="entry name" value="CDC68-like"/>
    <property type="match status" value="1"/>
</dbReference>
<dbReference type="FunFam" id="3.90.230.10:FF:000005">
    <property type="entry name" value="FACT complex subunit spt16"/>
    <property type="match status" value="1"/>
</dbReference>
<dbReference type="GO" id="GO:0035101">
    <property type="term" value="C:FACT complex"/>
    <property type="evidence" value="ECO:0007669"/>
    <property type="project" value="UniProtKB-UniRule"/>
</dbReference>
<name>A0ABC8M2W7_ERUVS</name>
<sequence length="972" mass="109725">MADSRNSNARATPSGPRHTYVIDVMKFISRTRALYAHWNEHTEDLWGSADALAVATHPASNDLRYLKSSALHIWLLGYEFPDTIMVFTSKHIYFLCSKKRAALLEVVKRPAHDELGIDVVMHVKAKGDDGTGQMDAVFRAIRDGNESQVVGHIAREAPEGKLLETWTERLKNAKFQFVDITAGLSDIFAVKEETEIINVKKAAYLAYSVMKNVVVPRLEKIIDEEKDVTHSQLMSLTEKAIIDPTKADFKLNPKCVDICYPPIFQSGGQYDLKPSAVSNDDLLTYDPGSIIICAVGARYNSYCSNVARTYLIDATNLQSKAYEVLLKAHEAAINALRPGRKLSTVYHAALSVVEKGAPELVETLTKSAGTGIGLEFRESGLNINAKNDKVLRPQMVFNVSLGFQNLECETESRSKKKKFSLFLADTVIVKDEDPEILTAKCSKLVTDVSYDKEEKPRKKARRTSGPENFINKTSLRSYNHVVTKGELQMRKQHQAELARQKTEETVRRLAGDSFGSSAKISTDSVAYKNVNDVPQPRDLMIQVDQKNEAVLLPIYGSMVPFHVSAIRNVSNQQDSNRNNYIRVIFSVPGAPVITLKNQGAIYLKKVSFRSKDSKHISEVVQTIKTLRRQVNARESGRIERATLVNQEKLQLAGNKFKPLRLSGLWIRPQFSGRKRIPGTLEAHTNGFRYSTARANERVDELFANIKHAFFQPAEKEMLSILHFHLHNHIMVANKKTKDVQFYVEVMDVVQSLGGGRSSSVYDSDEIEEEQRERDRKNKINMDFNHFATWVSATWRGLEFDQPLRELGFSGVTDKAHVFIIPASSCLVMLTETPFLVVSLSEIEIVNLERVVFGHKYFDMAIVFKDFKKAVLKINLIDTTSLEGIKKWLDAVDLKYYESKVNLNWRPILKKITDDPHGFIDDGGWEILNLDGKDSESEESDQAYEPPEAESESESEDEDSESEPNDEEEEEED</sequence>
<dbReference type="FunFam" id="2.30.29.210:FF:000002">
    <property type="entry name" value="FACT complex subunit SPT16"/>
    <property type="match status" value="1"/>
</dbReference>
<keyword evidence="2 11" id="KW-0158">Chromosome</keyword>
<evidence type="ECO:0000256" key="2">
    <source>
        <dbReference type="ARBA" id="ARBA00022454"/>
    </source>
</evidence>
<dbReference type="InterPro" id="IPR011993">
    <property type="entry name" value="PH-like_dom_sf"/>
</dbReference>
<dbReference type="Pfam" id="PF08512">
    <property type="entry name" value="Rttp106-like_middle"/>
    <property type="match status" value="1"/>
</dbReference>
<dbReference type="InterPro" id="IPR029148">
    <property type="entry name" value="FACT-SPT16_Nlobe"/>
</dbReference>
<dbReference type="Gene3D" id="2.30.29.150">
    <property type="match status" value="1"/>
</dbReference>
<dbReference type="SMART" id="SM01287">
    <property type="entry name" value="Rtt106"/>
    <property type="match status" value="1"/>
</dbReference>
<dbReference type="Gene3D" id="2.30.29.210">
    <property type="entry name" value="FACT complex subunit Spt16p/Cdc68p"/>
    <property type="match status" value="1"/>
</dbReference>
<proteinExistence type="inferred from homology"/>
<evidence type="ECO:0000256" key="10">
    <source>
        <dbReference type="ARBA" id="ARBA00062995"/>
    </source>
</evidence>
<dbReference type="FunFam" id="2.30.29.150:FF:000004">
    <property type="entry name" value="FACT complex subunit SPT16"/>
    <property type="match status" value="1"/>
</dbReference>
<evidence type="ECO:0000256" key="8">
    <source>
        <dbReference type="ARBA" id="ARBA00023204"/>
    </source>
</evidence>
<dbReference type="Pfam" id="PF08644">
    <property type="entry name" value="SPT16"/>
    <property type="match status" value="1"/>
</dbReference>
<evidence type="ECO:0000256" key="5">
    <source>
        <dbReference type="ARBA" id="ARBA00023015"/>
    </source>
</evidence>
<dbReference type="InterPro" id="IPR013953">
    <property type="entry name" value="FACT_SPT16_M"/>
</dbReference>
<dbReference type="Pfam" id="PF00557">
    <property type="entry name" value="Peptidase_M24"/>
    <property type="match status" value="1"/>
</dbReference>
<dbReference type="Pfam" id="PF14826">
    <property type="entry name" value="FACT-Spt16_Nlob"/>
    <property type="match status" value="1"/>
</dbReference>
<accession>A0ABC8M2W7</accession>
<keyword evidence="9 11" id="KW-0539">Nucleus</keyword>
<dbReference type="SMART" id="SM01286">
    <property type="entry name" value="SPT16"/>
    <property type="match status" value="1"/>
</dbReference>
<comment type="subcellular location">
    <subcellularLocation>
        <location evidence="11">Nucleus</location>
    </subcellularLocation>
    <subcellularLocation>
        <location evidence="11">Chromosome</location>
    </subcellularLocation>
</comment>
<evidence type="ECO:0000256" key="4">
    <source>
        <dbReference type="ARBA" id="ARBA00022763"/>
    </source>
</evidence>
<dbReference type="GO" id="GO:0006281">
    <property type="term" value="P:DNA repair"/>
    <property type="evidence" value="ECO:0007669"/>
    <property type="project" value="UniProtKB-UniRule"/>
</dbReference>
<feature type="domain" description="FACT complex subunit SPT16 N-terminal lobe" evidence="13">
    <location>
        <begin position="22"/>
        <end position="184"/>
    </location>
</feature>
<evidence type="ECO:0000256" key="9">
    <source>
        <dbReference type="ARBA" id="ARBA00023242"/>
    </source>
</evidence>
<keyword evidence="4 11" id="KW-0227">DNA damage</keyword>
<organism evidence="16 17">
    <name type="scientific">Eruca vesicaria subsp. sativa</name>
    <name type="common">Garden rocket</name>
    <name type="synonym">Eruca sativa</name>
    <dbReference type="NCBI Taxonomy" id="29727"/>
    <lineage>
        <taxon>Eukaryota</taxon>
        <taxon>Viridiplantae</taxon>
        <taxon>Streptophyta</taxon>
        <taxon>Embryophyta</taxon>
        <taxon>Tracheophyta</taxon>
        <taxon>Spermatophyta</taxon>
        <taxon>Magnoliopsida</taxon>
        <taxon>eudicotyledons</taxon>
        <taxon>Gunneridae</taxon>
        <taxon>Pentapetalae</taxon>
        <taxon>rosids</taxon>
        <taxon>malvids</taxon>
        <taxon>Brassicales</taxon>
        <taxon>Brassicaceae</taxon>
        <taxon>Brassiceae</taxon>
        <taxon>Eruca</taxon>
    </lineage>
</organism>
<feature type="compositionally biased region" description="Acidic residues" evidence="12">
    <location>
        <begin position="935"/>
        <end position="972"/>
    </location>
</feature>
<dbReference type="Proteomes" id="UP001642260">
    <property type="component" value="Unassembled WGS sequence"/>
</dbReference>
<evidence type="ECO:0000259" key="13">
    <source>
        <dbReference type="SMART" id="SM01285"/>
    </source>
</evidence>